<evidence type="ECO:0000256" key="3">
    <source>
        <dbReference type="SAM" id="Phobius"/>
    </source>
</evidence>
<sequence length="473" mass="48273">MARHERWVMLTTLVMLQMLTIVIGVYAMTNELSLGALTRGSSPTEPTPSPEGSPPVPVITAGPVLAQLQVRAGDGPLAAKRTLTQQLTDALGDKELGDRVGAVVIDTATGQQIFASNADTGITPASTTKLVTCTAALASLGPDARLSTRVTQGPSANSIVLVGGGDPTLAGPSAKPLQYPKQASLATLASRTAAALKAKGITKVTLSYDASLFTGSTLAPGWKPGYVPDGEVAPVYALAIDEGRRDPAARQPRVANPPQYAAAAFARLLGKYGVSVAKSVRPGKAPAGAAELGRVDSAPVYALVEHTLTFSDNDLAEALARHVAIKEGQPASFQGATGAVIAVLQRLGAAKGIQVYDGSGLSARNRISADGLARVISTASAASHPDLHAIASGMPIAGFSGTLGNGRRFTGSDSKGQVGLVRAKTGTLNNVNTLAGMATTKEGRLVTFAFLADRVPSSAEPVLDHLAAIVAKS</sequence>
<dbReference type="RefSeq" id="WP_219532962.1">
    <property type="nucleotide sequence ID" value="NZ_JAHKRM010000016.1"/>
</dbReference>
<evidence type="ECO:0000313" key="4">
    <source>
        <dbReference type="EMBL" id="MFD1539066.1"/>
    </source>
</evidence>
<evidence type="ECO:0000256" key="2">
    <source>
        <dbReference type="SAM" id="MobiDB-lite"/>
    </source>
</evidence>
<protein>
    <submittedName>
        <fullName evidence="4">D-alanyl-D-alanine carboxypeptidase/D-alanyl-D-alanine-endopeptidase</fullName>
        <ecNumber evidence="4">3.4.16.4</ecNumber>
    </submittedName>
</protein>
<keyword evidence="3" id="KW-0472">Membrane</keyword>
<name>A0ABW4GAC9_9ACTN</name>
<comment type="caution">
    <text evidence="4">The sequence shown here is derived from an EMBL/GenBank/DDBJ whole genome shotgun (WGS) entry which is preliminary data.</text>
</comment>
<feature type="transmembrane region" description="Helical" evidence="3">
    <location>
        <begin position="7"/>
        <end position="28"/>
    </location>
</feature>
<accession>A0ABW4GAC9</accession>
<feature type="compositionally biased region" description="Pro residues" evidence="2">
    <location>
        <begin position="45"/>
        <end position="57"/>
    </location>
</feature>
<reference evidence="5" key="1">
    <citation type="journal article" date="2019" name="Int. J. Syst. Evol. Microbiol.">
        <title>The Global Catalogue of Microorganisms (GCM) 10K type strain sequencing project: providing services to taxonomists for standard genome sequencing and annotation.</title>
        <authorList>
            <consortium name="The Broad Institute Genomics Platform"/>
            <consortium name="The Broad Institute Genome Sequencing Center for Infectious Disease"/>
            <person name="Wu L."/>
            <person name="Ma J."/>
        </authorList>
    </citation>
    <scope>NUCLEOTIDE SEQUENCE [LARGE SCALE GENOMIC DNA]</scope>
    <source>
        <strain evidence="5">CGMCC 1.15399</strain>
    </source>
</reference>
<dbReference type="Proteomes" id="UP001597097">
    <property type="component" value="Unassembled WGS sequence"/>
</dbReference>
<keyword evidence="3" id="KW-0812">Transmembrane</keyword>
<keyword evidence="4" id="KW-0121">Carboxypeptidase</keyword>
<organism evidence="4 5">
    <name type="scientific">Nonomuraea guangzhouensis</name>
    <dbReference type="NCBI Taxonomy" id="1291555"/>
    <lineage>
        <taxon>Bacteria</taxon>
        <taxon>Bacillati</taxon>
        <taxon>Actinomycetota</taxon>
        <taxon>Actinomycetes</taxon>
        <taxon>Streptosporangiales</taxon>
        <taxon>Streptosporangiaceae</taxon>
        <taxon>Nonomuraea</taxon>
    </lineage>
</organism>
<dbReference type="InterPro" id="IPR000667">
    <property type="entry name" value="Peptidase_S13"/>
</dbReference>
<dbReference type="PANTHER" id="PTHR30023:SF0">
    <property type="entry name" value="PENICILLIN-SENSITIVE CARBOXYPEPTIDASE A"/>
    <property type="match status" value="1"/>
</dbReference>
<keyword evidence="5" id="KW-1185">Reference proteome</keyword>
<dbReference type="Pfam" id="PF02113">
    <property type="entry name" value="Peptidase_S13"/>
    <property type="match status" value="2"/>
</dbReference>
<proteinExistence type="predicted"/>
<dbReference type="EC" id="3.4.16.4" evidence="4"/>
<dbReference type="PANTHER" id="PTHR30023">
    <property type="entry name" value="D-ALANYL-D-ALANINE CARBOXYPEPTIDASE"/>
    <property type="match status" value="1"/>
</dbReference>
<feature type="region of interest" description="Disordered" evidence="2">
    <location>
        <begin position="37"/>
        <end position="58"/>
    </location>
</feature>
<keyword evidence="1 4" id="KW-0378">Hydrolase</keyword>
<dbReference type="GO" id="GO:0009002">
    <property type="term" value="F:serine-type D-Ala-D-Ala carboxypeptidase activity"/>
    <property type="evidence" value="ECO:0007669"/>
    <property type="project" value="UniProtKB-EC"/>
</dbReference>
<keyword evidence="4" id="KW-0645">Protease</keyword>
<dbReference type="NCBIfam" id="TIGR00666">
    <property type="entry name" value="PBP4"/>
    <property type="match status" value="1"/>
</dbReference>
<evidence type="ECO:0000313" key="5">
    <source>
        <dbReference type="Proteomes" id="UP001597097"/>
    </source>
</evidence>
<gene>
    <name evidence="4" type="primary">dacB</name>
    <name evidence="4" type="ORF">ACFSJ0_18570</name>
</gene>
<dbReference type="EMBL" id="JBHUCM010000016">
    <property type="protein sequence ID" value="MFD1539066.1"/>
    <property type="molecule type" value="Genomic_DNA"/>
</dbReference>
<keyword evidence="3" id="KW-1133">Transmembrane helix</keyword>
<evidence type="ECO:0000256" key="1">
    <source>
        <dbReference type="ARBA" id="ARBA00022801"/>
    </source>
</evidence>